<dbReference type="STRING" id="1533.SAMN05443638_101260"/>
<evidence type="ECO:0000313" key="1">
    <source>
        <dbReference type="EMBL" id="SHE37738.1"/>
    </source>
</evidence>
<dbReference type="PROSITE" id="PS51257">
    <property type="entry name" value="PROKAR_LIPOPROTEIN"/>
    <property type="match status" value="1"/>
</dbReference>
<proteinExistence type="predicted"/>
<dbReference type="OrthoDB" id="1797583at2"/>
<dbReference type="AlphaFoldDB" id="A0A1M4SZU4"/>
<evidence type="ECO:0008006" key="3">
    <source>
        <dbReference type="Google" id="ProtNLM"/>
    </source>
</evidence>
<keyword evidence="2" id="KW-1185">Reference proteome</keyword>
<sequence length="157" mass="18544">MRVKKKLFLTFLILIFVINVFLGCNILKNKNPKVENIVASISDKVNLDSLKKGDKLALRKYYRIDPSKLEEFQLYLPSSNMDVTEILIAKCKDQDFIEEINEKIENRIEKQKEAFKDYAPKQYSLIENHILFHKGNYVVMIITENEEELIKNIKKQF</sequence>
<dbReference type="EMBL" id="FQVM01000001">
    <property type="protein sequence ID" value="SHE37738.1"/>
    <property type="molecule type" value="Genomic_DNA"/>
</dbReference>
<dbReference type="Pfam" id="PF14270">
    <property type="entry name" value="DUF4358"/>
    <property type="match status" value="1"/>
</dbReference>
<organism evidence="1 2">
    <name type="scientific">Clostridium fallax</name>
    <dbReference type="NCBI Taxonomy" id="1533"/>
    <lineage>
        <taxon>Bacteria</taxon>
        <taxon>Bacillati</taxon>
        <taxon>Bacillota</taxon>
        <taxon>Clostridia</taxon>
        <taxon>Eubacteriales</taxon>
        <taxon>Clostridiaceae</taxon>
        <taxon>Clostridium</taxon>
    </lineage>
</organism>
<dbReference type="Proteomes" id="UP000184035">
    <property type="component" value="Unassembled WGS sequence"/>
</dbReference>
<accession>A0A1M4SZU4</accession>
<dbReference type="RefSeq" id="WP_072892409.1">
    <property type="nucleotide sequence ID" value="NZ_FQVM01000001.1"/>
</dbReference>
<reference evidence="1 2" key="1">
    <citation type="submission" date="2016-11" db="EMBL/GenBank/DDBJ databases">
        <authorList>
            <person name="Jaros S."/>
            <person name="Januszkiewicz K."/>
            <person name="Wedrychowicz H."/>
        </authorList>
    </citation>
    <scope>NUCLEOTIDE SEQUENCE [LARGE SCALE GENOMIC DNA]</scope>
    <source>
        <strain evidence="1 2">DSM 2631</strain>
    </source>
</reference>
<gene>
    <name evidence="1" type="ORF">SAMN05443638_101260</name>
</gene>
<name>A0A1M4SZU4_9CLOT</name>
<protein>
    <recommendedName>
        <fullName evidence="3">DUF4358 domain-containing protein</fullName>
    </recommendedName>
</protein>
<dbReference type="InterPro" id="IPR025648">
    <property type="entry name" value="DUF4358"/>
</dbReference>
<evidence type="ECO:0000313" key="2">
    <source>
        <dbReference type="Proteomes" id="UP000184035"/>
    </source>
</evidence>